<keyword evidence="1" id="KW-0808">Transferase</keyword>
<dbReference type="RefSeq" id="WP_072709266.1">
    <property type="nucleotide sequence ID" value="NZ_FMJB01000064.1"/>
</dbReference>
<dbReference type="InterPro" id="IPR003594">
    <property type="entry name" value="HATPase_dom"/>
</dbReference>
<dbReference type="InterPro" id="IPR050267">
    <property type="entry name" value="Anti-sigma-factor_SerPK"/>
</dbReference>
<dbReference type="PANTHER" id="PTHR35526">
    <property type="entry name" value="ANTI-SIGMA-F FACTOR RSBW-RELATED"/>
    <property type="match status" value="1"/>
</dbReference>
<evidence type="ECO:0000256" key="1">
    <source>
        <dbReference type="ARBA" id="ARBA00022527"/>
    </source>
</evidence>
<dbReference type="InterPro" id="IPR036890">
    <property type="entry name" value="HATPase_C_sf"/>
</dbReference>
<keyword evidence="1" id="KW-0723">Serine/threonine-protein kinase</keyword>
<name>A0A1M4N441_9RHOB</name>
<organism evidence="3 4">
    <name type="scientific">Donghicola eburneus</name>
    <dbReference type="NCBI Taxonomy" id="393278"/>
    <lineage>
        <taxon>Bacteria</taxon>
        <taxon>Pseudomonadati</taxon>
        <taxon>Pseudomonadota</taxon>
        <taxon>Alphaproteobacteria</taxon>
        <taxon>Rhodobacterales</taxon>
        <taxon>Roseobacteraceae</taxon>
        <taxon>Donghicola</taxon>
    </lineage>
</organism>
<proteinExistence type="predicted"/>
<protein>
    <recommendedName>
        <fullName evidence="2">Histidine kinase/HSP90-like ATPase domain-containing protein</fullName>
    </recommendedName>
</protein>
<reference evidence="4" key="1">
    <citation type="submission" date="2016-09" db="EMBL/GenBank/DDBJ databases">
        <authorList>
            <person name="Wibberg D."/>
        </authorList>
    </citation>
    <scope>NUCLEOTIDE SEQUENCE [LARGE SCALE GENOMIC DNA]</scope>
</reference>
<dbReference type="Gene3D" id="3.30.565.10">
    <property type="entry name" value="Histidine kinase-like ATPase, C-terminal domain"/>
    <property type="match status" value="1"/>
</dbReference>
<keyword evidence="4" id="KW-1185">Reference proteome</keyword>
<dbReference type="AlphaFoldDB" id="A0A1M4N441"/>
<sequence>MGSRHSAQFSCEATALAVRHTLEELTGRLADWAVPPDPRVELAVAEAMNNIVEHAYADNPTGRIRLDLELLPEGVSIALSDRGVAMPDGAVPVGSMPAPETLPEGGWGWSLIHACCDGLHYERVQGANELTMVFQQVEI</sequence>
<keyword evidence="1" id="KW-0418">Kinase</keyword>
<evidence type="ECO:0000259" key="2">
    <source>
        <dbReference type="Pfam" id="PF13581"/>
    </source>
</evidence>
<feature type="domain" description="Histidine kinase/HSP90-like ATPase" evidence="2">
    <location>
        <begin position="18"/>
        <end position="133"/>
    </location>
</feature>
<dbReference type="EMBL" id="FMJB01000064">
    <property type="protein sequence ID" value="SCM69569.1"/>
    <property type="molecule type" value="Genomic_DNA"/>
</dbReference>
<accession>A0A1M4N441</accession>
<dbReference type="CDD" id="cd16936">
    <property type="entry name" value="HATPase_RsbW-like"/>
    <property type="match status" value="1"/>
</dbReference>
<evidence type="ECO:0000313" key="3">
    <source>
        <dbReference type="EMBL" id="SCM69569.1"/>
    </source>
</evidence>
<dbReference type="GO" id="GO:0004674">
    <property type="term" value="F:protein serine/threonine kinase activity"/>
    <property type="evidence" value="ECO:0007669"/>
    <property type="project" value="UniProtKB-KW"/>
</dbReference>
<dbReference type="PANTHER" id="PTHR35526:SF3">
    <property type="entry name" value="ANTI-SIGMA-F FACTOR RSBW"/>
    <property type="match status" value="1"/>
</dbReference>
<dbReference type="Proteomes" id="UP000184085">
    <property type="component" value="Unassembled WGS sequence"/>
</dbReference>
<gene>
    <name evidence="3" type="ORF">KARMA_3808</name>
</gene>
<dbReference type="Pfam" id="PF13581">
    <property type="entry name" value="HATPase_c_2"/>
    <property type="match status" value="1"/>
</dbReference>
<dbReference type="SUPFAM" id="SSF55874">
    <property type="entry name" value="ATPase domain of HSP90 chaperone/DNA topoisomerase II/histidine kinase"/>
    <property type="match status" value="1"/>
</dbReference>
<evidence type="ECO:0000313" key="4">
    <source>
        <dbReference type="Proteomes" id="UP000184085"/>
    </source>
</evidence>